<feature type="transmembrane region" description="Helical" evidence="1">
    <location>
        <begin position="6"/>
        <end position="25"/>
    </location>
</feature>
<dbReference type="Pfam" id="PF08570">
    <property type="entry name" value="DUF1761"/>
    <property type="match status" value="1"/>
</dbReference>
<gene>
    <name evidence="2" type="ORF">OOZ35_10645</name>
</gene>
<organism evidence="2 3">
    <name type="scientific">Mesoflavibacter profundi</name>
    <dbReference type="NCBI Taxonomy" id="2708110"/>
    <lineage>
        <taxon>Bacteria</taxon>
        <taxon>Pseudomonadati</taxon>
        <taxon>Bacteroidota</taxon>
        <taxon>Flavobacteriia</taxon>
        <taxon>Flavobacteriales</taxon>
        <taxon>Flavobacteriaceae</taxon>
        <taxon>Mesoflavibacter</taxon>
    </lineage>
</organism>
<protein>
    <submittedName>
        <fullName evidence="2">DUF1761 domain-containing protein</fullName>
    </submittedName>
</protein>
<keyword evidence="1" id="KW-0812">Transmembrane</keyword>
<name>A0ABT4S2D8_9FLAO</name>
<keyword evidence="3" id="KW-1185">Reference proteome</keyword>
<dbReference type="EMBL" id="JAPFGC010000002">
    <property type="protein sequence ID" value="MDA0177951.1"/>
    <property type="molecule type" value="Genomic_DNA"/>
</dbReference>
<sequence>MEFNYLAVFVAAIVPLIIGFIWYNPKTFGTVWMKHAEMTEQKMQSANMLKIFGVTLILSFVLAFILPSITVHQMGAFSLVQGDLGIQPSYETFMAEYKDEFRTFKHGAFHGVIAGLFIVLPILGINALFERKSLKYTLINVGYWTVTLAIMGAIVCGWR</sequence>
<evidence type="ECO:0000256" key="1">
    <source>
        <dbReference type="SAM" id="Phobius"/>
    </source>
</evidence>
<feature type="transmembrane region" description="Helical" evidence="1">
    <location>
        <begin position="108"/>
        <end position="129"/>
    </location>
</feature>
<feature type="transmembrane region" description="Helical" evidence="1">
    <location>
        <begin position="46"/>
        <end position="69"/>
    </location>
</feature>
<evidence type="ECO:0000313" key="2">
    <source>
        <dbReference type="EMBL" id="MDA0177951.1"/>
    </source>
</evidence>
<dbReference type="Proteomes" id="UP001149142">
    <property type="component" value="Unassembled WGS sequence"/>
</dbReference>
<evidence type="ECO:0000313" key="3">
    <source>
        <dbReference type="Proteomes" id="UP001149142"/>
    </source>
</evidence>
<dbReference type="RefSeq" id="WP_106688091.1">
    <property type="nucleotide sequence ID" value="NZ_CAXQEU010000096.1"/>
</dbReference>
<dbReference type="InterPro" id="IPR013879">
    <property type="entry name" value="DUF1761"/>
</dbReference>
<keyword evidence="1" id="KW-1133">Transmembrane helix</keyword>
<keyword evidence="1" id="KW-0472">Membrane</keyword>
<reference evidence="2" key="1">
    <citation type="submission" date="2022-11" db="EMBL/GenBank/DDBJ databases">
        <title>Refractory cell wall polysaccharides provide important carbon source for microbial heterotrophs in the hadal ocean.</title>
        <authorList>
            <person name="Zhu X."/>
        </authorList>
    </citation>
    <scope>NUCLEOTIDE SEQUENCE</scope>
    <source>
        <strain evidence="2">MTRN7</strain>
    </source>
</reference>
<proteinExistence type="predicted"/>
<comment type="caution">
    <text evidence="2">The sequence shown here is derived from an EMBL/GenBank/DDBJ whole genome shotgun (WGS) entry which is preliminary data.</text>
</comment>
<accession>A0ABT4S2D8</accession>
<feature type="transmembrane region" description="Helical" evidence="1">
    <location>
        <begin position="141"/>
        <end position="158"/>
    </location>
</feature>